<dbReference type="Gene3D" id="1.10.150.720">
    <property type="entry name" value="Haloacid dehalogenase-like hydrolase"/>
    <property type="match status" value="1"/>
</dbReference>
<dbReference type="SUPFAM" id="SSF56784">
    <property type="entry name" value="HAD-like"/>
    <property type="match status" value="1"/>
</dbReference>
<dbReference type="GO" id="GO:0005634">
    <property type="term" value="C:nucleus"/>
    <property type="evidence" value="ECO:0007669"/>
    <property type="project" value="TreeGrafter"/>
</dbReference>
<dbReference type="KEGG" id="vde:111254209"/>
<name>A0A7M7KQR7_VARDE</name>
<dbReference type="InterPro" id="IPR044924">
    <property type="entry name" value="HAD-SF_hydro_IA_REG-2-like_cap"/>
</dbReference>
<protein>
    <recommendedName>
        <fullName evidence="3">Haloacid dehalogenase-like hydrolase domain-containing protein 3</fullName>
    </recommendedName>
</protein>
<dbReference type="RefSeq" id="XP_022670552.1">
    <property type="nucleotide sequence ID" value="XM_022814817.1"/>
</dbReference>
<dbReference type="InterPro" id="IPR051828">
    <property type="entry name" value="HAD-like_hydrolase_domain"/>
</dbReference>
<dbReference type="Pfam" id="PF00702">
    <property type="entry name" value="Hydrolase"/>
    <property type="match status" value="1"/>
</dbReference>
<proteinExistence type="predicted"/>
<organism evidence="1 2">
    <name type="scientific">Varroa destructor</name>
    <name type="common">Honeybee mite</name>
    <dbReference type="NCBI Taxonomy" id="109461"/>
    <lineage>
        <taxon>Eukaryota</taxon>
        <taxon>Metazoa</taxon>
        <taxon>Ecdysozoa</taxon>
        <taxon>Arthropoda</taxon>
        <taxon>Chelicerata</taxon>
        <taxon>Arachnida</taxon>
        <taxon>Acari</taxon>
        <taxon>Parasitiformes</taxon>
        <taxon>Mesostigmata</taxon>
        <taxon>Gamasina</taxon>
        <taxon>Dermanyssoidea</taxon>
        <taxon>Varroidae</taxon>
        <taxon>Varroa</taxon>
    </lineage>
</organism>
<dbReference type="OMA" id="WWRQLIA"/>
<keyword evidence="2" id="KW-1185">Reference proteome</keyword>
<dbReference type="InterPro" id="IPR011949">
    <property type="entry name" value="HAD-SF_hydro_IA_REG-2-like"/>
</dbReference>
<accession>A0A7M7KQR7</accession>
<dbReference type="NCBIfam" id="TIGR02252">
    <property type="entry name" value="DREG-2"/>
    <property type="match status" value="1"/>
</dbReference>
<sequence length="248" mass="28686">MQGIRLVSFDVTNTLIRLRVPLGVAYQQACMQYGIFLDADQLSTNFKAQYRKAWNKFPNFGHDTIGCRQWWSAVVSGTLHESGFESLSKTENEKVFEKIFTQLYDSFSTDESWTLDRNALEVLEKLKKNDQQLIVISNTDDRLESILTNLRIRQYFDVVINSYEAGAFKPQKEIFDLAIFLTYGFRKCLARQAVHIGDDLECDFNGARAAGWYGLLLDRHNRNIQINKQFQLRSLLEIPAKLETMQCS</sequence>
<dbReference type="NCBIfam" id="TIGR01549">
    <property type="entry name" value="HAD-SF-IA-v1"/>
    <property type="match status" value="1"/>
</dbReference>
<dbReference type="PANTHER" id="PTHR46191:SF2">
    <property type="entry name" value="HALOACID DEHALOGENASE-LIKE HYDROLASE DOMAIN-CONTAINING PROTEIN 3"/>
    <property type="match status" value="1"/>
</dbReference>
<reference evidence="1" key="1">
    <citation type="submission" date="2021-01" db="UniProtKB">
        <authorList>
            <consortium name="EnsemblMetazoa"/>
        </authorList>
    </citation>
    <scope>IDENTIFICATION</scope>
</reference>
<dbReference type="FunCoup" id="A0A7M7KQR7">
    <property type="interactions" value="416"/>
</dbReference>
<dbReference type="PANTHER" id="PTHR46191">
    <property type="match status" value="1"/>
</dbReference>
<dbReference type="GeneID" id="111254209"/>
<evidence type="ECO:0000313" key="1">
    <source>
        <dbReference type="EnsemblMetazoa" id="XP_022670552"/>
    </source>
</evidence>
<dbReference type="SFLD" id="SFLDG01129">
    <property type="entry name" value="C1.5:_HAD__Beta-PGM__Phosphata"/>
    <property type="match status" value="1"/>
</dbReference>
<dbReference type="EnsemblMetazoa" id="XM_022814817">
    <property type="protein sequence ID" value="XP_022670552"/>
    <property type="gene ID" value="LOC111254209"/>
</dbReference>
<evidence type="ECO:0000313" key="2">
    <source>
        <dbReference type="Proteomes" id="UP000594260"/>
    </source>
</evidence>
<dbReference type="SFLD" id="SFLDS00003">
    <property type="entry name" value="Haloacid_Dehalogenase"/>
    <property type="match status" value="1"/>
</dbReference>
<dbReference type="Gene3D" id="3.40.50.1000">
    <property type="entry name" value="HAD superfamily/HAD-like"/>
    <property type="match status" value="1"/>
</dbReference>
<dbReference type="InParanoid" id="A0A7M7KQR7"/>
<dbReference type="InterPro" id="IPR023214">
    <property type="entry name" value="HAD_sf"/>
</dbReference>
<dbReference type="AlphaFoldDB" id="A0A7M7KQR7"/>
<dbReference type="InterPro" id="IPR006439">
    <property type="entry name" value="HAD-SF_hydro_IA"/>
</dbReference>
<dbReference type="Proteomes" id="UP000594260">
    <property type="component" value="Unplaced"/>
</dbReference>
<dbReference type="InterPro" id="IPR036412">
    <property type="entry name" value="HAD-like_sf"/>
</dbReference>
<evidence type="ECO:0008006" key="3">
    <source>
        <dbReference type="Google" id="ProtNLM"/>
    </source>
</evidence>